<keyword evidence="5 12" id="KW-0812">Transmembrane</keyword>
<proteinExistence type="inferred from homology"/>
<keyword evidence="11 12" id="KW-0407">Ion channel</keyword>
<dbReference type="PROSITE" id="PS51013">
    <property type="entry name" value="PANNEXIN"/>
    <property type="match status" value="1"/>
</dbReference>
<sequence length="444" mass="50743">MGELDEEFIRGNGLMKDFAKLMGDPEDDFYDRISCAISVYILILFAVLTGGGLNFGRPVQCLHRPEAPEHWIEYYSDRCLAEGTYTTYTTEDPMLEGFEQPELVSELIGYYQWVPYVLALQAYLFLVPKIFWSFCLHFHSFDFISAICDASKLENLFENTGKKHLKELVRHVVRSSDLIRRHKGGLFGMSLSVCHLITKWLYVLNAVGQFFLLVVFVGRGDMMWGYDNFWRAFRLQQSPLFPLESYCTLAVKEGGVNEPTTTRTMQCVLPWNMINEKIYIFLWFWILFVFSMALVSAVVTTAFFALPPLRRHAIYALLQTAPMVGEDTFNKYAIHVFVTKIVRADGLLLLNLIRERSGDIIASQVAYEIWGHIMNEDADLTFEASSEVSNEEREDAVSEVEAAVVARKSQPPVEEGTPKKTKKKNIVYPNLSTSAKIENTDQEA</sequence>
<dbReference type="Proteomes" id="UP000298663">
    <property type="component" value="Unassembled WGS sequence"/>
</dbReference>
<keyword evidence="10 12" id="KW-0472">Membrane</keyword>
<dbReference type="PRINTS" id="PR01262">
    <property type="entry name" value="INNEXIN"/>
</dbReference>
<accession>A0A4U5M2Z3</accession>
<dbReference type="PANTHER" id="PTHR11893:SF20">
    <property type="entry name" value="INNEXIN-3"/>
    <property type="match status" value="1"/>
</dbReference>
<evidence type="ECO:0000256" key="1">
    <source>
        <dbReference type="ARBA" id="ARBA00004610"/>
    </source>
</evidence>
<organism evidence="14 15">
    <name type="scientific">Steinernema carpocapsae</name>
    <name type="common">Entomopathogenic nematode</name>
    <dbReference type="NCBI Taxonomy" id="34508"/>
    <lineage>
        <taxon>Eukaryota</taxon>
        <taxon>Metazoa</taxon>
        <taxon>Ecdysozoa</taxon>
        <taxon>Nematoda</taxon>
        <taxon>Chromadorea</taxon>
        <taxon>Rhabditida</taxon>
        <taxon>Tylenchina</taxon>
        <taxon>Panagrolaimomorpha</taxon>
        <taxon>Strongyloidoidea</taxon>
        <taxon>Steinernematidae</taxon>
        <taxon>Steinernema</taxon>
    </lineage>
</organism>
<evidence type="ECO:0000256" key="3">
    <source>
        <dbReference type="ARBA" id="ARBA00022448"/>
    </source>
</evidence>
<keyword evidence="8 12" id="KW-1133">Transmembrane helix</keyword>
<keyword evidence="15" id="KW-1185">Reference proteome</keyword>
<evidence type="ECO:0000256" key="12">
    <source>
        <dbReference type="RuleBase" id="RU010713"/>
    </source>
</evidence>
<feature type="transmembrane region" description="Helical" evidence="12">
    <location>
        <begin position="278"/>
        <end position="306"/>
    </location>
</feature>
<dbReference type="Pfam" id="PF00876">
    <property type="entry name" value="Innexin"/>
    <property type="match status" value="1"/>
</dbReference>
<dbReference type="GO" id="GO:0005921">
    <property type="term" value="C:gap junction"/>
    <property type="evidence" value="ECO:0007669"/>
    <property type="project" value="UniProtKB-SubCell"/>
</dbReference>
<keyword evidence="6" id="KW-0303">Gap junction</keyword>
<evidence type="ECO:0000256" key="8">
    <source>
        <dbReference type="ARBA" id="ARBA00022989"/>
    </source>
</evidence>
<comment type="similarity">
    <text evidence="12">Belongs to the pannexin family.</text>
</comment>
<reference evidence="14 15" key="1">
    <citation type="journal article" date="2015" name="Genome Biol.">
        <title>Comparative genomics of Steinernema reveals deeply conserved gene regulatory networks.</title>
        <authorList>
            <person name="Dillman A.R."/>
            <person name="Macchietto M."/>
            <person name="Porter C.F."/>
            <person name="Rogers A."/>
            <person name="Williams B."/>
            <person name="Antoshechkin I."/>
            <person name="Lee M.M."/>
            <person name="Goodwin Z."/>
            <person name="Lu X."/>
            <person name="Lewis E.E."/>
            <person name="Goodrich-Blair H."/>
            <person name="Stock S.P."/>
            <person name="Adams B.J."/>
            <person name="Sternberg P.W."/>
            <person name="Mortazavi A."/>
        </authorList>
    </citation>
    <scope>NUCLEOTIDE SEQUENCE [LARGE SCALE GENOMIC DNA]</scope>
    <source>
        <strain evidence="14 15">ALL</strain>
    </source>
</reference>
<dbReference type="InterPro" id="IPR000990">
    <property type="entry name" value="Innexin"/>
</dbReference>
<feature type="region of interest" description="Disordered" evidence="13">
    <location>
        <begin position="402"/>
        <end position="427"/>
    </location>
</feature>
<dbReference type="EMBL" id="AZBU02000010">
    <property type="protein sequence ID" value="TKR63111.1"/>
    <property type="molecule type" value="Genomic_DNA"/>
</dbReference>
<evidence type="ECO:0000256" key="6">
    <source>
        <dbReference type="ARBA" id="ARBA00022868"/>
    </source>
</evidence>
<evidence type="ECO:0000256" key="9">
    <source>
        <dbReference type="ARBA" id="ARBA00023065"/>
    </source>
</evidence>
<comment type="subcellular location">
    <subcellularLocation>
        <location evidence="1">Cell junction</location>
        <location evidence="1">Gap junction</location>
    </subcellularLocation>
    <subcellularLocation>
        <location evidence="2 12">Cell membrane</location>
        <topology evidence="2 12">Multi-pass membrane protein</topology>
    </subcellularLocation>
</comment>
<evidence type="ECO:0000256" key="2">
    <source>
        <dbReference type="ARBA" id="ARBA00004651"/>
    </source>
</evidence>
<evidence type="ECO:0000256" key="7">
    <source>
        <dbReference type="ARBA" id="ARBA00022949"/>
    </source>
</evidence>
<feature type="transmembrane region" description="Helical" evidence="12">
    <location>
        <begin position="113"/>
        <end position="132"/>
    </location>
</feature>
<gene>
    <name evidence="12" type="primary">inx</name>
    <name evidence="14" type="ORF">L596_026986</name>
</gene>
<dbReference type="STRING" id="34508.A0A4U5M2Z3"/>
<evidence type="ECO:0000256" key="10">
    <source>
        <dbReference type="ARBA" id="ARBA00023136"/>
    </source>
</evidence>
<feature type="transmembrane region" description="Helical" evidence="12">
    <location>
        <begin position="29"/>
        <end position="48"/>
    </location>
</feature>
<dbReference type="GO" id="GO:0034220">
    <property type="term" value="P:monoatomic ion transmembrane transport"/>
    <property type="evidence" value="ECO:0007669"/>
    <property type="project" value="UniProtKB-KW"/>
</dbReference>
<reference evidence="14 15" key="2">
    <citation type="journal article" date="2019" name="G3 (Bethesda)">
        <title>Hybrid Assembly of the Genome of the Entomopathogenic Nematode Steinernema carpocapsae Identifies the X-Chromosome.</title>
        <authorList>
            <person name="Serra L."/>
            <person name="Macchietto M."/>
            <person name="Macias-Munoz A."/>
            <person name="McGill C.J."/>
            <person name="Rodriguez I.M."/>
            <person name="Rodriguez B."/>
            <person name="Murad R."/>
            <person name="Mortazavi A."/>
        </authorList>
    </citation>
    <scope>NUCLEOTIDE SEQUENCE [LARGE SCALE GENOMIC DNA]</scope>
    <source>
        <strain evidence="14 15">ALL</strain>
    </source>
</reference>
<feature type="transmembrane region" description="Helical" evidence="12">
    <location>
        <begin position="200"/>
        <end position="218"/>
    </location>
</feature>
<evidence type="ECO:0000313" key="15">
    <source>
        <dbReference type="Proteomes" id="UP000298663"/>
    </source>
</evidence>
<dbReference type="GO" id="GO:0005886">
    <property type="term" value="C:plasma membrane"/>
    <property type="evidence" value="ECO:0007669"/>
    <property type="project" value="UniProtKB-SubCell"/>
</dbReference>
<keyword evidence="9 12" id="KW-0406">Ion transport</keyword>
<evidence type="ECO:0000256" key="4">
    <source>
        <dbReference type="ARBA" id="ARBA00022475"/>
    </source>
</evidence>
<protein>
    <recommendedName>
        <fullName evidence="12">Innexin</fullName>
    </recommendedName>
</protein>
<evidence type="ECO:0000256" key="11">
    <source>
        <dbReference type="ARBA" id="ARBA00023303"/>
    </source>
</evidence>
<name>A0A4U5M2Z3_STECR</name>
<keyword evidence="4" id="KW-1003">Cell membrane</keyword>
<evidence type="ECO:0000256" key="5">
    <source>
        <dbReference type="ARBA" id="ARBA00022692"/>
    </source>
</evidence>
<comment type="function">
    <text evidence="12">Structural component of the gap junctions.</text>
</comment>
<evidence type="ECO:0000256" key="13">
    <source>
        <dbReference type="SAM" id="MobiDB-lite"/>
    </source>
</evidence>
<dbReference type="PANTHER" id="PTHR11893">
    <property type="entry name" value="INNEXIN"/>
    <property type="match status" value="1"/>
</dbReference>
<comment type="caution">
    <text evidence="14">The sequence shown here is derived from an EMBL/GenBank/DDBJ whole genome shotgun (WGS) entry which is preliminary data.</text>
</comment>
<dbReference type="OrthoDB" id="5867527at2759"/>
<dbReference type="GO" id="GO:0005243">
    <property type="term" value="F:gap junction channel activity"/>
    <property type="evidence" value="ECO:0007669"/>
    <property type="project" value="TreeGrafter"/>
</dbReference>
<keyword evidence="7" id="KW-0965">Cell junction</keyword>
<dbReference type="AlphaFoldDB" id="A0A4U5M2Z3"/>
<keyword evidence="3 12" id="KW-0813">Transport</keyword>
<evidence type="ECO:0000313" key="14">
    <source>
        <dbReference type="EMBL" id="TKR63111.1"/>
    </source>
</evidence>